<evidence type="ECO:0000256" key="1">
    <source>
        <dbReference type="SAM" id="MobiDB-lite"/>
    </source>
</evidence>
<dbReference type="EMBL" id="LAQI01000173">
    <property type="protein sequence ID" value="KKY16211.1"/>
    <property type="molecule type" value="Genomic_DNA"/>
</dbReference>
<sequence length="114" mass="13311">MANVTATYDTDQILQAMNASFSQLRTDIRDRLGQTQSHVDATTDALRRDMETARDEDRDDIQAGRRHLREDMDTFLQEAYTICQRVDIVRGAQLSLVIKLWEDKTDRFKEQTMQ</sequence>
<name>A0A0G2E1E9_9PEZI</name>
<accession>A0A0G2E1E9</accession>
<evidence type="ECO:0000313" key="3">
    <source>
        <dbReference type="Proteomes" id="UP000034182"/>
    </source>
</evidence>
<feature type="compositionally biased region" description="Basic and acidic residues" evidence="1">
    <location>
        <begin position="45"/>
        <end position="59"/>
    </location>
</feature>
<dbReference type="AlphaFoldDB" id="A0A0G2E1E9"/>
<protein>
    <submittedName>
        <fullName evidence="2">Uncharacterized protein</fullName>
    </submittedName>
</protein>
<evidence type="ECO:0000313" key="2">
    <source>
        <dbReference type="EMBL" id="KKY16211.1"/>
    </source>
</evidence>
<proteinExistence type="predicted"/>
<reference evidence="2 3" key="2">
    <citation type="submission" date="2015-05" db="EMBL/GenBank/DDBJ databases">
        <title>Distinctive expansion of gene families associated with plant cell wall degradation and secondary metabolism in the genomes of grapevine trunk pathogens.</title>
        <authorList>
            <person name="Lawrence D.P."/>
            <person name="Travadon R."/>
            <person name="Rolshausen P.E."/>
            <person name="Baumgartner K."/>
        </authorList>
    </citation>
    <scope>NUCLEOTIDE SEQUENCE [LARGE SCALE GENOMIC DNA]</scope>
    <source>
        <strain evidence="2">DS831</strain>
    </source>
</reference>
<feature type="region of interest" description="Disordered" evidence="1">
    <location>
        <begin position="35"/>
        <end position="59"/>
    </location>
</feature>
<reference evidence="2 3" key="1">
    <citation type="submission" date="2015-03" db="EMBL/GenBank/DDBJ databases">
        <authorList>
            <person name="Morales-Cruz A."/>
            <person name="Amrine K.C."/>
            <person name="Cantu D."/>
        </authorList>
    </citation>
    <scope>NUCLEOTIDE SEQUENCE [LARGE SCALE GENOMIC DNA]</scope>
    <source>
        <strain evidence="2">DS831</strain>
    </source>
</reference>
<organism evidence="2 3">
    <name type="scientific">Diplodia seriata</name>
    <dbReference type="NCBI Taxonomy" id="420778"/>
    <lineage>
        <taxon>Eukaryota</taxon>
        <taxon>Fungi</taxon>
        <taxon>Dikarya</taxon>
        <taxon>Ascomycota</taxon>
        <taxon>Pezizomycotina</taxon>
        <taxon>Dothideomycetes</taxon>
        <taxon>Dothideomycetes incertae sedis</taxon>
        <taxon>Botryosphaeriales</taxon>
        <taxon>Botryosphaeriaceae</taxon>
        <taxon>Diplodia</taxon>
    </lineage>
</organism>
<gene>
    <name evidence="2" type="ORF">UCDDS831_g07194</name>
</gene>
<dbReference type="SUPFAM" id="SSF58113">
    <property type="entry name" value="Apolipoprotein A-I"/>
    <property type="match status" value="1"/>
</dbReference>
<comment type="caution">
    <text evidence="2">The sequence shown here is derived from an EMBL/GenBank/DDBJ whole genome shotgun (WGS) entry which is preliminary data.</text>
</comment>
<dbReference type="Proteomes" id="UP000034182">
    <property type="component" value="Unassembled WGS sequence"/>
</dbReference>